<evidence type="ECO:0000256" key="4">
    <source>
        <dbReference type="ARBA" id="ARBA00022448"/>
    </source>
</evidence>
<feature type="region of interest" description="Disordered" evidence="11">
    <location>
        <begin position="186"/>
        <end position="205"/>
    </location>
</feature>
<evidence type="ECO:0000256" key="8">
    <source>
        <dbReference type="ARBA" id="ARBA00022989"/>
    </source>
</evidence>
<evidence type="ECO:0000256" key="11">
    <source>
        <dbReference type="SAM" id="MobiDB-lite"/>
    </source>
</evidence>
<evidence type="ECO:0000256" key="1">
    <source>
        <dbReference type="ARBA" id="ARBA00000618"/>
    </source>
</evidence>
<sequence length="219" mass="22710">MPSGFQQIGSEDGEPPQQRVTGTLVLAVFSAVLGSLQFGYNIGVINAPQKVIEQSYNETWLGRQGPEGPSSIPPGTLTTLWALSVAIFSVGGMISSFLIGIISQWLGRKRAMLVNNVLAVLGGSLMGLANAAASYEMLILGRFLIGAYSGAGLGVPPGHCQPVATAPGPHSATCPPAAGPAALLSREPPLPLHHPESRGACQKESEAPDRLGRCFWSAG</sequence>
<reference evidence="15" key="1">
    <citation type="submission" date="2011-05" db="EMBL/GenBank/DDBJ databases">
        <title>Insights into the evolution of the great apes provided by the gorilla genome.</title>
        <authorList>
            <person name="Scally A."/>
        </authorList>
    </citation>
    <scope>NUCLEOTIDE SEQUENCE [LARGE SCALE GENOMIC DNA]</scope>
</reference>
<dbReference type="Pfam" id="PF00083">
    <property type="entry name" value="Sugar_tr"/>
    <property type="match status" value="1"/>
</dbReference>
<keyword evidence="5" id="KW-1003">Cell membrane</keyword>
<dbReference type="GO" id="GO:0055056">
    <property type="term" value="F:D-glucose transmembrane transporter activity"/>
    <property type="evidence" value="ECO:0007669"/>
    <property type="project" value="InterPro"/>
</dbReference>
<evidence type="ECO:0000256" key="9">
    <source>
        <dbReference type="ARBA" id="ARBA00023136"/>
    </source>
</evidence>
<dbReference type="GeneTree" id="ENSGT00940000160688"/>
<dbReference type="InterPro" id="IPR002441">
    <property type="entry name" value="Glc_transpt_4"/>
</dbReference>
<reference evidence="14" key="4">
    <citation type="submission" date="2025-09" db="UniProtKB">
        <authorList>
            <consortium name="Ensembl"/>
        </authorList>
    </citation>
    <scope>IDENTIFICATION</scope>
</reference>
<comment type="catalytic activity">
    <reaction evidence="1">
        <text>D-glucose(out) = D-glucose(in)</text>
        <dbReference type="Rhea" id="RHEA:60376"/>
        <dbReference type="ChEBI" id="CHEBI:4167"/>
    </reaction>
</comment>
<dbReference type="Bgee" id="ENSGGOG00000007389">
    <property type="expression patterns" value="Expressed in heart and 4 other cell types or tissues"/>
</dbReference>
<dbReference type="GO" id="GO:0032869">
    <property type="term" value="P:cellular response to insulin stimulus"/>
    <property type="evidence" value="ECO:0007669"/>
    <property type="project" value="InterPro"/>
</dbReference>
<proteinExistence type="inferred from homology"/>
<evidence type="ECO:0000256" key="5">
    <source>
        <dbReference type="ARBA" id="ARBA00022475"/>
    </source>
</evidence>
<accession>A0A2I2ZMH1</accession>
<dbReference type="PANTHER" id="PTHR23503:SF120">
    <property type="entry name" value="SOLUTE CARRIER FAMILY 2, FACILITATED GLUCOSE TRANSPORTER MEMBER 4"/>
    <property type="match status" value="1"/>
</dbReference>
<dbReference type="Proteomes" id="UP000001519">
    <property type="component" value="Chromosome 17"/>
</dbReference>
<keyword evidence="6" id="KW-0762">Sugar transport</keyword>
<evidence type="ECO:0000256" key="2">
    <source>
        <dbReference type="ARBA" id="ARBA00004651"/>
    </source>
</evidence>
<feature type="transmembrane region" description="Helical" evidence="12">
    <location>
        <begin position="80"/>
        <end position="101"/>
    </location>
</feature>
<keyword evidence="4" id="KW-0813">Transport</keyword>
<gene>
    <name evidence="14" type="primary">SLC2A4</name>
</gene>
<dbReference type="InterPro" id="IPR036259">
    <property type="entry name" value="MFS_trans_sf"/>
</dbReference>
<evidence type="ECO:0000259" key="13">
    <source>
        <dbReference type="PROSITE" id="PS50850"/>
    </source>
</evidence>
<dbReference type="SMR" id="A0A2I2ZMH1"/>
<dbReference type="InterPro" id="IPR020846">
    <property type="entry name" value="MFS_dom"/>
</dbReference>
<evidence type="ECO:0000256" key="6">
    <source>
        <dbReference type="ARBA" id="ARBA00022597"/>
    </source>
</evidence>
<reference evidence="14 15" key="2">
    <citation type="journal article" date="2012" name="Nature">
        <title>Insights into hominid evolution from the gorilla genome sequence.</title>
        <authorList>
            <person name="Scally A."/>
            <person name="Dutheil J.Y."/>
            <person name="Hillier L.W."/>
            <person name="Jordan G.E."/>
            <person name="Goodhead I."/>
            <person name="Herrero J."/>
            <person name="Hobolth A."/>
            <person name="Lappalainen T."/>
            <person name="Mailund T."/>
            <person name="Marques-Bonet T."/>
            <person name="McCarthy S."/>
            <person name="Montgomery S.H."/>
            <person name="Schwalie P.C."/>
            <person name="Tang Y.A."/>
            <person name="Ward M.C."/>
            <person name="Xue Y."/>
            <person name="Yngvadottir B."/>
            <person name="Alkan C."/>
            <person name="Andersen L.N."/>
            <person name="Ayub Q."/>
            <person name="Ball E.V."/>
            <person name="Beal K."/>
            <person name="Bradley B.J."/>
            <person name="Chen Y."/>
            <person name="Clee C.M."/>
            <person name="Fitzgerald S."/>
            <person name="Graves T.A."/>
            <person name="Gu Y."/>
            <person name="Heath P."/>
            <person name="Heger A."/>
            <person name="Karakoc E."/>
            <person name="Kolb-Kokocinski A."/>
            <person name="Laird G.K."/>
            <person name="Lunter G."/>
            <person name="Meader S."/>
            <person name="Mort M."/>
            <person name="Mullikin J.C."/>
            <person name="Munch K."/>
            <person name="O'Connor T.D."/>
            <person name="Phillips A.D."/>
            <person name="Prado-Martinez J."/>
            <person name="Rogers A.S."/>
            <person name="Sajjadian S."/>
            <person name="Schmidt D."/>
            <person name="Shaw K."/>
            <person name="Simpson J.T."/>
            <person name="Stenson P.D."/>
            <person name="Turner D.J."/>
            <person name="Vigilant L."/>
            <person name="Vilella A.J."/>
            <person name="Whitener W."/>
            <person name="Zhu B."/>
            <person name="Cooper D.N."/>
            <person name="de Jong P."/>
            <person name="Dermitzakis E.T."/>
            <person name="Eichler E.E."/>
            <person name="Flicek P."/>
            <person name="Goldman N."/>
            <person name="Mundy N.I."/>
            <person name="Ning Z."/>
            <person name="Odom D.T."/>
            <person name="Ponting C.P."/>
            <person name="Quail M.A."/>
            <person name="Ryder O.A."/>
            <person name="Searle S.M."/>
            <person name="Warren W.C."/>
            <person name="Wilson R.K."/>
            <person name="Schierup M.H."/>
            <person name="Rogers J."/>
            <person name="Tyler-Smith C."/>
            <person name="Durbin R."/>
        </authorList>
    </citation>
    <scope>NUCLEOTIDE SEQUENCE [LARGE SCALE GENOMIC DNA]</scope>
</reference>
<evidence type="ECO:0000256" key="10">
    <source>
        <dbReference type="ARBA" id="ARBA00023180"/>
    </source>
</evidence>
<comment type="subcellular location">
    <subcellularLocation>
        <location evidence="2">Cell membrane</location>
        <topology evidence="2">Multi-pass membrane protein</topology>
    </subcellularLocation>
</comment>
<dbReference type="InterPro" id="IPR005828">
    <property type="entry name" value="MFS_sugar_transport-like"/>
</dbReference>
<feature type="domain" description="Major facilitator superfamily (MFS) profile" evidence="13">
    <location>
        <begin position="27"/>
        <end position="219"/>
    </location>
</feature>
<dbReference type="PROSITE" id="PS50850">
    <property type="entry name" value="MFS"/>
    <property type="match status" value="1"/>
</dbReference>
<feature type="transmembrane region" description="Helical" evidence="12">
    <location>
        <begin position="113"/>
        <end position="133"/>
    </location>
</feature>
<feature type="transmembrane region" description="Helical" evidence="12">
    <location>
        <begin position="20"/>
        <end position="40"/>
    </location>
</feature>
<feature type="compositionally biased region" description="Basic and acidic residues" evidence="11">
    <location>
        <begin position="193"/>
        <end position="205"/>
    </location>
</feature>
<dbReference type="Gene3D" id="1.20.1250.20">
    <property type="entry name" value="MFS general substrate transporter like domains"/>
    <property type="match status" value="1"/>
</dbReference>
<dbReference type="GO" id="GO:1904659">
    <property type="term" value="P:D-glucose transmembrane transport"/>
    <property type="evidence" value="ECO:0007669"/>
    <property type="project" value="InterPro"/>
</dbReference>
<evidence type="ECO:0000313" key="15">
    <source>
        <dbReference type="Proteomes" id="UP000001519"/>
    </source>
</evidence>
<dbReference type="GO" id="GO:0005886">
    <property type="term" value="C:plasma membrane"/>
    <property type="evidence" value="ECO:0007669"/>
    <property type="project" value="UniProtKB-SubCell"/>
</dbReference>
<dbReference type="EMBL" id="CABD030103489">
    <property type="status" value="NOT_ANNOTATED_CDS"/>
    <property type="molecule type" value="Genomic_DNA"/>
</dbReference>
<dbReference type="AlphaFoldDB" id="A0A2I2ZMH1"/>
<keyword evidence="10" id="KW-0325">Glycoprotein</keyword>
<dbReference type="Ensembl" id="ENSGGOT00000060724.1">
    <property type="protein sequence ID" value="ENSGGOP00000048285.1"/>
    <property type="gene ID" value="ENSGGOG00000007389.3"/>
</dbReference>
<evidence type="ECO:0000256" key="7">
    <source>
        <dbReference type="ARBA" id="ARBA00022692"/>
    </source>
</evidence>
<dbReference type="InterPro" id="IPR045263">
    <property type="entry name" value="GLUT"/>
</dbReference>
<keyword evidence="8 12" id="KW-1133">Transmembrane helix</keyword>
<comment type="similarity">
    <text evidence="3">Belongs to the major facilitator superfamily. Sugar transporter (TC 2.A.1.1) family. Glucose transporter subfamily.</text>
</comment>
<evidence type="ECO:0000256" key="12">
    <source>
        <dbReference type="SAM" id="Phobius"/>
    </source>
</evidence>
<name>A0A2I2ZMH1_GORGO</name>
<evidence type="ECO:0000313" key="14">
    <source>
        <dbReference type="Ensembl" id="ENSGGOP00000048285.1"/>
    </source>
</evidence>
<keyword evidence="9 12" id="KW-0472">Membrane</keyword>
<dbReference type="SUPFAM" id="SSF103473">
    <property type="entry name" value="MFS general substrate transporter"/>
    <property type="match status" value="1"/>
</dbReference>
<dbReference type="PANTHER" id="PTHR23503">
    <property type="entry name" value="SOLUTE CARRIER FAMILY 2"/>
    <property type="match status" value="1"/>
</dbReference>
<dbReference type="PRINTS" id="PR01193">
    <property type="entry name" value="GLUCTRSPORT4"/>
</dbReference>
<protein>
    <submittedName>
        <fullName evidence="14">Solute carrier family 2 member 4</fullName>
    </submittedName>
</protein>
<keyword evidence="7 12" id="KW-0812">Transmembrane</keyword>
<evidence type="ECO:0000256" key="3">
    <source>
        <dbReference type="ARBA" id="ARBA00007004"/>
    </source>
</evidence>
<organism evidence="14 15">
    <name type="scientific">Gorilla gorilla gorilla</name>
    <name type="common">Western lowland gorilla</name>
    <dbReference type="NCBI Taxonomy" id="9595"/>
    <lineage>
        <taxon>Eukaryota</taxon>
        <taxon>Metazoa</taxon>
        <taxon>Chordata</taxon>
        <taxon>Craniata</taxon>
        <taxon>Vertebrata</taxon>
        <taxon>Euteleostomi</taxon>
        <taxon>Mammalia</taxon>
        <taxon>Eutheria</taxon>
        <taxon>Euarchontoglires</taxon>
        <taxon>Primates</taxon>
        <taxon>Haplorrhini</taxon>
        <taxon>Catarrhini</taxon>
        <taxon>Hominidae</taxon>
        <taxon>Gorilla</taxon>
    </lineage>
</organism>
<reference evidence="14" key="3">
    <citation type="submission" date="2025-08" db="UniProtKB">
        <authorList>
            <consortium name="Ensembl"/>
        </authorList>
    </citation>
    <scope>IDENTIFICATION</scope>
</reference>
<keyword evidence="15" id="KW-1185">Reference proteome</keyword>